<dbReference type="Proteomes" id="UP001595867">
    <property type="component" value="Unassembled WGS sequence"/>
</dbReference>
<keyword evidence="2" id="KW-1185">Reference proteome</keyword>
<dbReference type="EMBL" id="JBHSBL010000041">
    <property type="protein sequence ID" value="MFC4072627.1"/>
    <property type="molecule type" value="Genomic_DNA"/>
</dbReference>
<evidence type="ECO:0000313" key="1">
    <source>
        <dbReference type="EMBL" id="MFC4072627.1"/>
    </source>
</evidence>
<dbReference type="CDD" id="cd00085">
    <property type="entry name" value="HNHc"/>
    <property type="match status" value="1"/>
</dbReference>
<gene>
    <name evidence="1" type="ORF">ACFO0C_47510</name>
</gene>
<proteinExistence type="predicted"/>
<sequence length="309" mass="34405">MIRVDRARVPAPAILTDAGGKGVREATRARKSLERWVADGKKPEAWTFTFAVYREREIKDALTALFHGKCAYCETRYAATQPMDVEHWRPKAQVQDAAGPPVRPAYHWLAASWSNLLPSCIDCNRRRTHVDVGAGRIHAIGKQDQFPLDPGSARATSAAGIVSEVPLLLDPCADDPETFLDCTEDGLITALATDGLVRRRAEASIQVYALNRNGLVFERKELLRRIRLRIARVAQILQLLDGLPPTDRTALVLDEILAEDMRELARMRRNDQPYSLLARRLIDRWMDQVTTHGAAPGALDPHAAPGRAQ</sequence>
<dbReference type="InterPro" id="IPR003615">
    <property type="entry name" value="HNH_nuc"/>
</dbReference>
<protein>
    <recommendedName>
        <fullName evidence="3">TIGR02646 family protein</fullName>
    </recommendedName>
</protein>
<reference evidence="2" key="1">
    <citation type="journal article" date="2019" name="Int. J. Syst. Evol. Microbiol.">
        <title>The Global Catalogue of Microorganisms (GCM) 10K type strain sequencing project: providing services to taxonomists for standard genome sequencing and annotation.</title>
        <authorList>
            <consortium name="The Broad Institute Genomics Platform"/>
            <consortium name="The Broad Institute Genome Sequencing Center for Infectious Disease"/>
            <person name="Wu L."/>
            <person name="Ma J."/>
        </authorList>
    </citation>
    <scope>NUCLEOTIDE SEQUENCE [LARGE SCALE GENOMIC DNA]</scope>
    <source>
        <strain evidence="2">TBRC 5832</strain>
    </source>
</reference>
<dbReference type="RefSeq" id="WP_378073501.1">
    <property type="nucleotide sequence ID" value="NZ_JBHSBL010000041.1"/>
</dbReference>
<dbReference type="Gene3D" id="1.10.30.50">
    <property type="match status" value="1"/>
</dbReference>
<name>A0ABV8JCD9_9ACTN</name>
<comment type="caution">
    <text evidence="1">The sequence shown here is derived from an EMBL/GenBank/DDBJ whole genome shotgun (WGS) entry which is preliminary data.</text>
</comment>
<evidence type="ECO:0000313" key="2">
    <source>
        <dbReference type="Proteomes" id="UP001595867"/>
    </source>
</evidence>
<organism evidence="1 2">
    <name type="scientific">Actinoplanes subglobosus</name>
    <dbReference type="NCBI Taxonomy" id="1547892"/>
    <lineage>
        <taxon>Bacteria</taxon>
        <taxon>Bacillati</taxon>
        <taxon>Actinomycetota</taxon>
        <taxon>Actinomycetes</taxon>
        <taxon>Micromonosporales</taxon>
        <taxon>Micromonosporaceae</taxon>
        <taxon>Actinoplanes</taxon>
    </lineage>
</organism>
<evidence type="ECO:0008006" key="3">
    <source>
        <dbReference type="Google" id="ProtNLM"/>
    </source>
</evidence>
<accession>A0ABV8JCD9</accession>